<gene>
    <name evidence="1" type="ORF">TELCIR_17974</name>
</gene>
<organism evidence="1 2">
    <name type="scientific">Teladorsagia circumcincta</name>
    <name type="common">Brown stomach worm</name>
    <name type="synonym">Ostertagia circumcincta</name>
    <dbReference type="NCBI Taxonomy" id="45464"/>
    <lineage>
        <taxon>Eukaryota</taxon>
        <taxon>Metazoa</taxon>
        <taxon>Ecdysozoa</taxon>
        <taxon>Nematoda</taxon>
        <taxon>Chromadorea</taxon>
        <taxon>Rhabditida</taxon>
        <taxon>Rhabditina</taxon>
        <taxon>Rhabditomorpha</taxon>
        <taxon>Strongyloidea</taxon>
        <taxon>Trichostrongylidae</taxon>
        <taxon>Teladorsagia</taxon>
    </lineage>
</organism>
<protein>
    <submittedName>
        <fullName evidence="1">Uncharacterized protein</fullName>
    </submittedName>
</protein>
<name>A0A2G9TRL6_TELCI</name>
<dbReference type="EMBL" id="KZ355259">
    <property type="protein sequence ID" value="PIO60528.1"/>
    <property type="molecule type" value="Genomic_DNA"/>
</dbReference>
<reference evidence="1 2" key="1">
    <citation type="submission" date="2015-09" db="EMBL/GenBank/DDBJ databases">
        <title>Draft genome of the parasitic nematode Teladorsagia circumcincta isolate WARC Sus (inbred).</title>
        <authorList>
            <person name="Mitreva M."/>
        </authorList>
    </citation>
    <scope>NUCLEOTIDE SEQUENCE [LARGE SCALE GENOMIC DNA]</scope>
    <source>
        <strain evidence="1 2">S</strain>
    </source>
</reference>
<proteinExistence type="predicted"/>
<accession>A0A2G9TRL6</accession>
<sequence>MNALVFLFIPDILAYFEIAGIHQKYATVLYAMYCVNGGEQKPVDALVPEPVAVMQNSRERVVPPDEVAFLSPVPPNYLTREQLVDLSIMAASQPEPAISPSVDK</sequence>
<dbReference type="AlphaFoldDB" id="A0A2G9TRL6"/>
<feature type="non-terminal residue" evidence="1">
    <location>
        <position position="104"/>
    </location>
</feature>
<evidence type="ECO:0000313" key="2">
    <source>
        <dbReference type="Proteomes" id="UP000230423"/>
    </source>
</evidence>
<keyword evidence="2" id="KW-1185">Reference proteome</keyword>
<dbReference type="Proteomes" id="UP000230423">
    <property type="component" value="Unassembled WGS sequence"/>
</dbReference>
<evidence type="ECO:0000313" key="1">
    <source>
        <dbReference type="EMBL" id="PIO60528.1"/>
    </source>
</evidence>
<dbReference type="OrthoDB" id="5872702at2759"/>